<dbReference type="SUPFAM" id="SSF111364">
    <property type="entry name" value="Tsx-like channel"/>
    <property type="match status" value="1"/>
</dbReference>
<accession>A0A318JXG1</accession>
<name>A0A318JXG1_9NEIS</name>
<organism evidence="3 4">
    <name type="scientific">Aquitalea magnusonii</name>
    <dbReference type="NCBI Taxonomy" id="332411"/>
    <lineage>
        <taxon>Bacteria</taxon>
        <taxon>Pseudomonadati</taxon>
        <taxon>Pseudomonadota</taxon>
        <taxon>Betaproteobacteria</taxon>
        <taxon>Neisseriales</taxon>
        <taxon>Chromobacteriaceae</taxon>
        <taxon>Aquitalea</taxon>
    </lineage>
</organism>
<comment type="caution">
    <text evidence="3">The sequence shown here is derived from an EMBL/GenBank/DDBJ whole genome shotgun (WGS) entry which is preliminary data.</text>
</comment>
<dbReference type="OrthoDB" id="6474234at2"/>
<sequence>MKARKLLLALSLISGSTLAQADNWSFANVSANYLDWSSRTTEQSGKKDFGYLEAEGGMGGSWGDVYGFFDLENPGKSDHGTNGYDRRYTTKAIGRFNLTQVGNVPVQLYAHVYDTRGNNFFSQNRVLGLSTELKYGNLTLKPFIGAHNELDSFGIGSGYNGWMAGYVLLYPFSAFGQSFLVTQWHETEFARKQEFVANYKHNTGENGAIALWWNVNKRFTTGVQYRYADQKLGSGEYQNAVIYSAKYNF</sequence>
<feature type="signal peptide" evidence="2">
    <location>
        <begin position="1"/>
        <end position="21"/>
    </location>
</feature>
<feature type="chain" id="PRO_5016298368" evidence="2">
    <location>
        <begin position="22"/>
        <end position="249"/>
    </location>
</feature>
<dbReference type="NCBIfam" id="NF008574">
    <property type="entry name" value="PRK11528.1"/>
    <property type="match status" value="1"/>
</dbReference>
<keyword evidence="4" id="KW-1185">Reference proteome</keyword>
<reference evidence="3 4" key="1">
    <citation type="submission" date="2018-05" db="EMBL/GenBank/DDBJ databases">
        <title>Genomic Encyclopedia of Type Strains, Phase IV (KMG-IV): sequencing the most valuable type-strain genomes for metagenomic binning, comparative biology and taxonomic classification.</title>
        <authorList>
            <person name="Goeker M."/>
        </authorList>
    </citation>
    <scope>NUCLEOTIDE SEQUENCE [LARGE SCALE GENOMIC DNA]</scope>
    <source>
        <strain evidence="3 4">DSM 25134</strain>
    </source>
</reference>
<dbReference type="GO" id="GO:0009279">
    <property type="term" value="C:cell outer membrane"/>
    <property type="evidence" value="ECO:0007669"/>
    <property type="project" value="InterPro"/>
</dbReference>
<dbReference type="EMBL" id="QJKC01000003">
    <property type="protein sequence ID" value="PXX50031.1"/>
    <property type="molecule type" value="Genomic_DNA"/>
</dbReference>
<evidence type="ECO:0000256" key="1">
    <source>
        <dbReference type="ARBA" id="ARBA00008728"/>
    </source>
</evidence>
<proteinExistence type="inferred from homology"/>
<evidence type="ECO:0000313" key="3">
    <source>
        <dbReference type="EMBL" id="PXX50031.1"/>
    </source>
</evidence>
<keyword evidence="2" id="KW-0732">Signal</keyword>
<dbReference type="RefSeq" id="WP_059285795.1">
    <property type="nucleotide sequence ID" value="NZ_LNQU01000041.1"/>
</dbReference>
<evidence type="ECO:0000256" key="2">
    <source>
        <dbReference type="SAM" id="SignalP"/>
    </source>
</evidence>
<evidence type="ECO:0000313" key="4">
    <source>
        <dbReference type="Proteomes" id="UP000248395"/>
    </source>
</evidence>
<dbReference type="Proteomes" id="UP000248395">
    <property type="component" value="Unassembled WGS sequence"/>
</dbReference>
<dbReference type="AlphaFoldDB" id="A0A318JXG1"/>
<dbReference type="InterPro" id="IPR036777">
    <property type="entry name" value="Channel_Tsx-like_sf"/>
</dbReference>
<dbReference type="Pfam" id="PF03502">
    <property type="entry name" value="Channel_Tsx"/>
    <property type="match status" value="1"/>
</dbReference>
<dbReference type="InterPro" id="IPR018013">
    <property type="entry name" value="Channel_Tsx-like"/>
</dbReference>
<comment type="similarity">
    <text evidence="1">Belongs to the nucleoside-specific channel-forming outer membrane porin (Tsx) (TC 1.B.10) family.</text>
</comment>
<gene>
    <name evidence="3" type="ORF">DFR38_103211</name>
</gene>
<protein>
    <submittedName>
        <fullName evidence="3">Nucleoside-specific channel-forming protein Tsx</fullName>
    </submittedName>
</protein>